<feature type="compositionally biased region" description="Basic and acidic residues" evidence="1">
    <location>
        <begin position="156"/>
        <end position="177"/>
    </location>
</feature>
<comment type="caution">
    <text evidence="3">The sequence shown here is derived from an EMBL/GenBank/DDBJ whole genome shotgun (WGS) entry which is preliminary data.</text>
</comment>
<feature type="region of interest" description="Disordered" evidence="1">
    <location>
        <begin position="1"/>
        <end position="23"/>
    </location>
</feature>
<evidence type="ECO:0008006" key="5">
    <source>
        <dbReference type="Google" id="ProtNLM"/>
    </source>
</evidence>
<dbReference type="Proteomes" id="UP000217986">
    <property type="component" value="Unassembled WGS sequence"/>
</dbReference>
<accession>A0A2A2ELP4</accession>
<evidence type="ECO:0000313" key="4">
    <source>
        <dbReference type="Proteomes" id="UP000217986"/>
    </source>
</evidence>
<evidence type="ECO:0000256" key="2">
    <source>
        <dbReference type="SAM" id="Phobius"/>
    </source>
</evidence>
<feature type="compositionally biased region" description="Polar residues" evidence="1">
    <location>
        <begin position="9"/>
        <end position="23"/>
    </location>
</feature>
<sequence length="202" mass="21459">MTNHDHDIQNTATNADETPTVAQQPVDSTKAYNYDFTQRPATPMYTASPTPPQNGATTRIHDKLSGKMTAFIVGISLACGLGAGVAGSAITNALHDSGQSGRHMAPFAHSTDEQLEQLMPEDGEGGDMGGSGDMGDMGGMDMRGFEGGRGMRGNRQRLEGRDGSDSRDSDKSDRNGSDDSSDSDSNSEKESSYVWYGDLLNL</sequence>
<feature type="transmembrane region" description="Helical" evidence="2">
    <location>
        <begin position="69"/>
        <end position="90"/>
    </location>
</feature>
<dbReference type="AlphaFoldDB" id="A0A2A2ELP4"/>
<dbReference type="RefSeq" id="WP_095612876.1">
    <property type="nucleotide sequence ID" value="NZ_MVOG01000005.1"/>
</dbReference>
<feature type="region of interest" description="Disordered" evidence="1">
    <location>
        <begin position="119"/>
        <end position="202"/>
    </location>
</feature>
<keyword evidence="2" id="KW-0812">Transmembrane</keyword>
<keyword evidence="2" id="KW-1133">Transmembrane helix</keyword>
<keyword evidence="2" id="KW-0472">Membrane</keyword>
<gene>
    <name evidence="3" type="ORF">B1400_0498</name>
</gene>
<feature type="compositionally biased region" description="Gly residues" evidence="1">
    <location>
        <begin position="126"/>
        <end position="138"/>
    </location>
</feature>
<dbReference type="EMBL" id="MVOG01000005">
    <property type="protein sequence ID" value="PAU69963.1"/>
    <property type="molecule type" value="Genomic_DNA"/>
</dbReference>
<protein>
    <recommendedName>
        <fullName evidence="5">Ethanolamine utilization protein EutL</fullName>
    </recommendedName>
</protein>
<evidence type="ECO:0000313" key="3">
    <source>
        <dbReference type="EMBL" id="PAU69963.1"/>
    </source>
</evidence>
<keyword evidence="4" id="KW-1185">Reference proteome</keyword>
<organism evidence="3 4">
    <name type="scientific">Bifidobacterium italicum</name>
    <dbReference type="NCBI Taxonomy" id="1960968"/>
    <lineage>
        <taxon>Bacteria</taxon>
        <taxon>Bacillati</taxon>
        <taxon>Actinomycetota</taxon>
        <taxon>Actinomycetes</taxon>
        <taxon>Bifidobacteriales</taxon>
        <taxon>Bifidobacteriaceae</taxon>
        <taxon>Bifidobacterium</taxon>
    </lineage>
</organism>
<evidence type="ECO:0000256" key="1">
    <source>
        <dbReference type="SAM" id="MobiDB-lite"/>
    </source>
</evidence>
<dbReference type="OrthoDB" id="3239896at2"/>
<name>A0A2A2ELP4_9BIFI</name>
<proteinExistence type="predicted"/>
<reference evidence="3 4" key="1">
    <citation type="journal article" date="2017" name="ISME J.">
        <title>Unveiling bifidobacterial biogeography across the mammalian branch of the tree of life.</title>
        <authorList>
            <person name="Milani C."/>
            <person name="Mangifesta M."/>
            <person name="Mancabelli L."/>
            <person name="Lugli G.A."/>
            <person name="James K."/>
            <person name="Duranti S."/>
            <person name="Turroni F."/>
            <person name="Ferrario C."/>
            <person name="Ossiprandi M.C."/>
            <person name="van Sinderen D."/>
            <person name="Ventura M."/>
        </authorList>
    </citation>
    <scope>NUCLEOTIDE SEQUENCE [LARGE SCALE GENOMIC DNA]</scope>
    <source>
        <strain evidence="3 4">70</strain>
    </source>
</reference>